<organism evidence="1 2">
    <name type="scientific">Stachybotrys chartarum (strain CBS 109288 / IBT 7711)</name>
    <name type="common">Toxic black mold</name>
    <name type="synonym">Stilbospora chartarum</name>
    <dbReference type="NCBI Taxonomy" id="1280523"/>
    <lineage>
        <taxon>Eukaryota</taxon>
        <taxon>Fungi</taxon>
        <taxon>Dikarya</taxon>
        <taxon>Ascomycota</taxon>
        <taxon>Pezizomycotina</taxon>
        <taxon>Sordariomycetes</taxon>
        <taxon>Hypocreomycetidae</taxon>
        <taxon>Hypocreales</taxon>
        <taxon>Stachybotryaceae</taxon>
        <taxon>Stachybotrys</taxon>
    </lineage>
</organism>
<reference evidence="1 2" key="1">
    <citation type="journal article" date="2014" name="BMC Genomics">
        <title>Comparative genome sequencing reveals chemotype-specific gene clusters in the toxigenic black mold Stachybotrys.</title>
        <authorList>
            <person name="Semeiks J."/>
            <person name="Borek D."/>
            <person name="Otwinowski Z."/>
            <person name="Grishin N.V."/>
        </authorList>
    </citation>
    <scope>NUCLEOTIDE SEQUENCE [LARGE SCALE GENOMIC DNA]</scope>
    <source>
        <strain evidence="2">CBS 109288 / IBT 7711</strain>
    </source>
</reference>
<protein>
    <submittedName>
        <fullName evidence="1">Uncharacterized protein</fullName>
    </submittedName>
</protein>
<accession>A0A084AP05</accession>
<gene>
    <name evidence="1" type="ORF">S7711_04716</name>
</gene>
<name>A0A084AP05_STACB</name>
<dbReference type="Proteomes" id="UP000028045">
    <property type="component" value="Unassembled WGS sequence"/>
</dbReference>
<dbReference type="HOGENOM" id="CLU_010194_44_4_1"/>
<dbReference type="InterPro" id="IPR036291">
    <property type="entry name" value="NAD(P)-bd_dom_sf"/>
</dbReference>
<proteinExistence type="predicted"/>
<evidence type="ECO:0000313" key="2">
    <source>
        <dbReference type="Proteomes" id="UP000028045"/>
    </source>
</evidence>
<dbReference type="SUPFAM" id="SSF51735">
    <property type="entry name" value="NAD(P)-binding Rossmann-fold domains"/>
    <property type="match status" value="1"/>
</dbReference>
<evidence type="ECO:0000313" key="1">
    <source>
        <dbReference type="EMBL" id="KEY67034.1"/>
    </source>
</evidence>
<dbReference type="EMBL" id="KL648635">
    <property type="protein sequence ID" value="KEY67034.1"/>
    <property type="molecule type" value="Genomic_DNA"/>
</dbReference>
<keyword evidence="2" id="KW-1185">Reference proteome</keyword>
<dbReference type="Gene3D" id="3.40.50.720">
    <property type="entry name" value="NAD(P)-binding Rossmann-like Domain"/>
    <property type="match status" value="1"/>
</dbReference>
<dbReference type="AlphaFoldDB" id="A0A084AP05"/>
<sequence>MSSSSSASSAQAEGTKPRFFSRVFAKPNSVPRQKQLADQIAIVTSSSTAPGFKVSCQLLELGLAHLVMGIHPKIQSDRVVDDLRTKFPQAIITVWPFDPDSLDTVQEFAQRAATLPRIDMVILNPLLIKPAYINLDTYSSLRTNYRSATLLSILLLPTLKAKRKGSNPPVLTIVCPDEAWGPKSESAKGMLRRFGRQEDRPEWDWYSRERLLLAFLAAKLAGIVRPRDVLVNLVDPARSCKESPGFFELVEGTLRRSVGMKPKINAASYITVEAPQGTRSYGHFMSGWSSEPRYPTIWYTSEGRELPTQLWKDTVGELAPFGVVEILQHL</sequence>